<gene>
    <name evidence="2" type="ORF">Q361_11731</name>
</gene>
<evidence type="ECO:0000259" key="1">
    <source>
        <dbReference type="PROSITE" id="PS50943"/>
    </source>
</evidence>
<name>A0A2S4N5C6_9FLAO</name>
<dbReference type="RefSeq" id="WP_103726884.1">
    <property type="nucleotide sequence ID" value="NZ_PQNY01000017.1"/>
</dbReference>
<sequence>MESLKQVGEIIKKARENCMLSLREMADLIHEDYSNLSKIEKGELNIKSDRLLKILNLLEIKLHHESPISEKVIDNFKIISANLGEKSIKQIAQEIKIDRLKLKKDLTRLVALKKIDAKLLEPKKPTLRKYKEQEQLIENSKIGEIIKINCESKNQIIYFRSFVFNFKKSQTKDFLTKVENELELIIVRIK</sequence>
<proteinExistence type="predicted"/>
<dbReference type="InterPro" id="IPR001387">
    <property type="entry name" value="Cro/C1-type_HTH"/>
</dbReference>
<evidence type="ECO:0000313" key="3">
    <source>
        <dbReference type="Proteomes" id="UP000237056"/>
    </source>
</evidence>
<dbReference type="OrthoDB" id="4762426at2"/>
<dbReference type="Proteomes" id="UP000237056">
    <property type="component" value="Unassembled WGS sequence"/>
</dbReference>
<dbReference type="PROSITE" id="PS50943">
    <property type="entry name" value="HTH_CROC1"/>
    <property type="match status" value="1"/>
</dbReference>
<accession>A0A2S4N5C6</accession>
<dbReference type="Pfam" id="PF01381">
    <property type="entry name" value="HTH_3"/>
    <property type="match status" value="1"/>
</dbReference>
<protein>
    <submittedName>
        <fullName evidence="2">Helix-turn-helix protein</fullName>
    </submittedName>
</protein>
<dbReference type="AlphaFoldDB" id="A0A2S4N5C6"/>
<dbReference type="SMART" id="SM00530">
    <property type="entry name" value="HTH_XRE"/>
    <property type="match status" value="1"/>
</dbReference>
<reference evidence="2 3" key="1">
    <citation type="submission" date="2018-01" db="EMBL/GenBank/DDBJ databases">
        <title>Genomic Encyclopedia of Type Strains, Phase I: the one thousand microbial genomes (KMG-I) project.</title>
        <authorList>
            <person name="Goeker M."/>
        </authorList>
    </citation>
    <scope>NUCLEOTIDE SEQUENCE [LARGE SCALE GENOMIC DNA]</scope>
    <source>
        <strain evidence="2 3">DSM 17960</strain>
    </source>
</reference>
<dbReference type="GO" id="GO:0003677">
    <property type="term" value="F:DNA binding"/>
    <property type="evidence" value="ECO:0007669"/>
    <property type="project" value="InterPro"/>
</dbReference>
<dbReference type="EMBL" id="PQNY01000017">
    <property type="protein sequence ID" value="POS00927.1"/>
    <property type="molecule type" value="Genomic_DNA"/>
</dbReference>
<evidence type="ECO:0000313" key="2">
    <source>
        <dbReference type="EMBL" id="POS00927.1"/>
    </source>
</evidence>
<keyword evidence="3" id="KW-1185">Reference proteome</keyword>
<dbReference type="CDD" id="cd00093">
    <property type="entry name" value="HTH_XRE"/>
    <property type="match status" value="1"/>
</dbReference>
<organism evidence="2 3">
    <name type="scientific">Flavobacterium croceum DSM 17960</name>
    <dbReference type="NCBI Taxonomy" id="1121886"/>
    <lineage>
        <taxon>Bacteria</taxon>
        <taxon>Pseudomonadati</taxon>
        <taxon>Bacteroidota</taxon>
        <taxon>Flavobacteriia</taxon>
        <taxon>Flavobacteriales</taxon>
        <taxon>Flavobacteriaceae</taxon>
        <taxon>Flavobacterium</taxon>
    </lineage>
</organism>
<dbReference type="Gene3D" id="1.10.260.40">
    <property type="entry name" value="lambda repressor-like DNA-binding domains"/>
    <property type="match status" value="1"/>
</dbReference>
<feature type="domain" description="HTH cro/C1-type" evidence="1">
    <location>
        <begin position="11"/>
        <end position="66"/>
    </location>
</feature>
<comment type="caution">
    <text evidence="2">The sequence shown here is derived from an EMBL/GenBank/DDBJ whole genome shotgun (WGS) entry which is preliminary data.</text>
</comment>
<dbReference type="InterPro" id="IPR010982">
    <property type="entry name" value="Lambda_DNA-bd_dom_sf"/>
</dbReference>
<dbReference type="SUPFAM" id="SSF47413">
    <property type="entry name" value="lambda repressor-like DNA-binding domains"/>
    <property type="match status" value="1"/>
</dbReference>